<evidence type="ECO:0000313" key="3">
    <source>
        <dbReference type="EMBL" id="MCW8336697.1"/>
    </source>
</evidence>
<dbReference type="Pfam" id="PF00990">
    <property type="entry name" value="GGDEF"/>
    <property type="match status" value="1"/>
</dbReference>
<dbReference type="PANTHER" id="PTHR44757:SF2">
    <property type="entry name" value="BIOFILM ARCHITECTURE MAINTENANCE PROTEIN MBAA"/>
    <property type="match status" value="1"/>
</dbReference>
<dbReference type="Proteomes" id="UP001155586">
    <property type="component" value="Unassembled WGS sequence"/>
</dbReference>
<keyword evidence="4" id="KW-1185">Reference proteome</keyword>
<dbReference type="InterPro" id="IPR001633">
    <property type="entry name" value="EAL_dom"/>
</dbReference>
<dbReference type="InterPro" id="IPR052155">
    <property type="entry name" value="Biofilm_reg_signaling"/>
</dbReference>
<dbReference type="InterPro" id="IPR000160">
    <property type="entry name" value="GGDEF_dom"/>
</dbReference>
<proteinExistence type="predicted"/>
<dbReference type="CDD" id="cd01948">
    <property type="entry name" value="EAL"/>
    <property type="match status" value="1"/>
</dbReference>
<dbReference type="RefSeq" id="WP_265689752.1">
    <property type="nucleotide sequence ID" value="NZ_JAKRRX010000354.1"/>
</dbReference>
<dbReference type="PANTHER" id="PTHR44757">
    <property type="entry name" value="DIGUANYLATE CYCLASE DGCP"/>
    <property type="match status" value="1"/>
</dbReference>
<evidence type="ECO:0000259" key="2">
    <source>
        <dbReference type="PROSITE" id="PS50887"/>
    </source>
</evidence>
<accession>A0A9X3CJ25</accession>
<feature type="non-terminal residue" evidence="3">
    <location>
        <position position="1"/>
    </location>
</feature>
<evidence type="ECO:0000259" key="1">
    <source>
        <dbReference type="PROSITE" id="PS50883"/>
    </source>
</evidence>
<dbReference type="SUPFAM" id="SSF141868">
    <property type="entry name" value="EAL domain-like"/>
    <property type="match status" value="1"/>
</dbReference>
<dbReference type="InterPro" id="IPR029787">
    <property type="entry name" value="Nucleotide_cyclase"/>
</dbReference>
<sequence>FEENHQIKCLASRLSGDEFAIFVSSKHYENENHVIEQFARQLLDPIQNNSISPLGNLPITASVGIATFPEDGHKVNKLISNADTAMYQAKRAGKNQIAHYSKDLDLVIQRRTQVERALRNGNFDQEFELLYQPYFDKSACTVVGVEALLRWNSVKLGDVSPSEFIPIAEQTGLFGKIDRWVIKTAFADFTSIQSQFNSPIQLSINLSSAELDSLQLANYIQQQAVLSNVKPHLIDFEITETFASDSQSFPLLHELSLQGYKLAIDDFGSGYTSITQLVEYPVQKIKLDRYFLGSVDLSS</sequence>
<evidence type="ECO:0000313" key="4">
    <source>
        <dbReference type="Proteomes" id="UP001155586"/>
    </source>
</evidence>
<dbReference type="AlphaFoldDB" id="A0A9X3CJ25"/>
<gene>
    <name evidence="3" type="ORF">MD483_23115</name>
</gene>
<name>A0A9X3CJ25_9VIBR</name>
<dbReference type="Pfam" id="PF00563">
    <property type="entry name" value="EAL"/>
    <property type="match status" value="1"/>
</dbReference>
<feature type="domain" description="GGDEF" evidence="2">
    <location>
        <begin position="1"/>
        <end position="102"/>
    </location>
</feature>
<dbReference type="EMBL" id="JAKRRX010000354">
    <property type="protein sequence ID" value="MCW8336697.1"/>
    <property type="molecule type" value="Genomic_DNA"/>
</dbReference>
<dbReference type="PROSITE" id="PS50887">
    <property type="entry name" value="GGDEF"/>
    <property type="match status" value="1"/>
</dbReference>
<protein>
    <submittedName>
        <fullName evidence="3">GGDEF and EAL domain-containing protein</fullName>
    </submittedName>
</protein>
<dbReference type="SUPFAM" id="SSF55073">
    <property type="entry name" value="Nucleotide cyclase"/>
    <property type="match status" value="1"/>
</dbReference>
<dbReference type="SMART" id="SM00052">
    <property type="entry name" value="EAL"/>
    <property type="match status" value="1"/>
</dbReference>
<organism evidence="3 4">
    <name type="scientific">Vibrio paucivorans</name>
    <dbReference type="NCBI Taxonomy" id="2829489"/>
    <lineage>
        <taxon>Bacteria</taxon>
        <taxon>Pseudomonadati</taxon>
        <taxon>Pseudomonadota</taxon>
        <taxon>Gammaproteobacteria</taxon>
        <taxon>Vibrionales</taxon>
        <taxon>Vibrionaceae</taxon>
        <taxon>Vibrio</taxon>
    </lineage>
</organism>
<comment type="caution">
    <text evidence="3">The sequence shown here is derived from an EMBL/GenBank/DDBJ whole genome shotgun (WGS) entry which is preliminary data.</text>
</comment>
<dbReference type="InterPro" id="IPR035919">
    <property type="entry name" value="EAL_sf"/>
</dbReference>
<dbReference type="InterPro" id="IPR043128">
    <property type="entry name" value="Rev_trsase/Diguanyl_cyclase"/>
</dbReference>
<dbReference type="CDD" id="cd01949">
    <property type="entry name" value="GGDEF"/>
    <property type="match status" value="1"/>
</dbReference>
<dbReference type="Gene3D" id="3.30.70.270">
    <property type="match status" value="1"/>
</dbReference>
<feature type="domain" description="EAL" evidence="1">
    <location>
        <begin position="111"/>
        <end position="299"/>
    </location>
</feature>
<dbReference type="PROSITE" id="PS50883">
    <property type="entry name" value="EAL"/>
    <property type="match status" value="1"/>
</dbReference>
<dbReference type="NCBIfam" id="TIGR00254">
    <property type="entry name" value="GGDEF"/>
    <property type="match status" value="1"/>
</dbReference>
<reference evidence="3" key="1">
    <citation type="submission" date="2022-02" db="EMBL/GenBank/DDBJ databases">
        <title>Vibrio sp. nov., a new bacterium isolated from Bohai sea, China.</title>
        <authorList>
            <person name="Yuan Y."/>
        </authorList>
    </citation>
    <scope>NUCLEOTIDE SEQUENCE</scope>
    <source>
        <strain evidence="3">DBSS07</strain>
    </source>
</reference>
<dbReference type="Gene3D" id="3.20.20.450">
    <property type="entry name" value="EAL domain"/>
    <property type="match status" value="1"/>
</dbReference>